<evidence type="ECO:0000259" key="2">
    <source>
        <dbReference type="SMART" id="SM00226"/>
    </source>
</evidence>
<dbReference type="PANTHER" id="PTHR43428:SF1">
    <property type="entry name" value="ARSENATE REDUCTASE"/>
    <property type="match status" value="1"/>
</dbReference>
<dbReference type="AlphaFoldDB" id="A0A1H1DEW4"/>
<name>A0A1H1DEW4_9MICC</name>
<dbReference type="Proteomes" id="UP000181917">
    <property type="component" value="Unassembled WGS sequence"/>
</dbReference>
<dbReference type="InterPro" id="IPR036196">
    <property type="entry name" value="Ptyr_pPase_sf"/>
</dbReference>
<proteinExistence type="predicted"/>
<dbReference type="RefSeq" id="WP_074700588.1">
    <property type="nucleotide sequence ID" value="NZ_CP018863.1"/>
</dbReference>
<keyword evidence="3" id="KW-0808">Transferase</keyword>
<dbReference type="STRING" id="37928.SAMN04489742_2385"/>
<accession>A0A1H1DEW4</accession>
<dbReference type="SUPFAM" id="SSF52788">
    <property type="entry name" value="Phosphotyrosine protein phosphatases I"/>
    <property type="match status" value="1"/>
</dbReference>
<dbReference type="OrthoDB" id="9799372at2"/>
<dbReference type="KEGG" id="acry:AC20117_05500"/>
<dbReference type="Gene3D" id="3.40.50.2300">
    <property type="match status" value="1"/>
</dbReference>
<dbReference type="PANTHER" id="PTHR43428">
    <property type="entry name" value="ARSENATE REDUCTASE"/>
    <property type="match status" value="1"/>
</dbReference>
<feature type="domain" description="Phosphotyrosine protein phosphatase I" evidence="2">
    <location>
        <begin position="8"/>
        <end position="136"/>
    </location>
</feature>
<dbReference type="InterPro" id="IPR023485">
    <property type="entry name" value="Ptyr_pPase"/>
</dbReference>
<evidence type="ECO:0000256" key="1">
    <source>
        <dbReference type="ARBA" id="ARBA00022849"/>
    </source>
</evidence>
<reference evidence="3 4" key="1">
    <citation type="submission" date="2016-10" db="EMBL/GenBank/DDBJ databases">
        <authorList>
            <person name="de Groot N.N."/>
        </authorList>
    </citation>
    <scope>NUCLEOTIDE SEQUENCE [LARGE SCALE GENOMIC DNA]</scope>
    <source>
        <strain evidence="3 4">DSM 20117</strain>
    </source>
</reference>
<dbReference type="Pfam" id="PF01451">
    <property type="entry name" value="LMWPc"/>
    <property type="match status" value="1"/>
</dbReference>
<evidence type="ECO:0000313" key="3">
    <source>
        <dbReference type="EMBL" id="SDQ74376.1"/>
    </source>
</evidence>
<dbReference type="EMBL" id="FNKH01000002">
    <property type="protein sequence ID" value="SDQ74376.1"/>
    <property type="molecule type" value="Genomic_DNA"/>
</dbReference>
<gene>
    <name evidence="3" type="ORF">SAMN04489742_2385</name>
</gene>
<keyword evidence="1" id="KW-0059">Arsenical resistance</keyword>
<dbReference type="GO" id="GO:0016740">
    <property type="term" value="F:transferase activity"/>
    <property type="evidence" value="ECO:0007669"/>
    <property type="project" value="UniProtKB-KW"/>
</dbReference>
<sequence length="140" mass="15036">MTPQPGKPSVLFVCSSNSGKSPMAAGLMEKLANDAVDVSSCGTKPGTAVNQESAEALLEKGIDISGGTPTAVTEEAQRAADVVVILGTNAQLEEVPGTRYERWEIGEPSLRDIHGMERMRLVRDEIDARVHRLYEELVGE</sequence>
<protein>
    <submittedName>
        <fullName evidence="3">Arsenate-mycothiol transferase</fullName>
    </submittedName>
</protein>
<keyword evidence="4" id="KW-1185">Reference proteome</keyword>
<dbReference type="GO" id="GO:0046685">
    <property type="term" value="P:response to arsenic-containing substance"/>
    <property type="evidence" value="ECO:0007669"/>
    <property type="project" value="UniProtKB-KW"/>
</dbReference>
<organism evidence="3 4">
    <name type="scientific">Crystallibacter crystallopoietes</name>
    <dbReference type="NCBI Taxonomy" id="37928"/>
    <lineage>
        <taxon>Bacteria</taxon>
        <taxon>Bacillati</taxon>
        <taxon>Actinomycetota</taxon>
        <taxon>Actinomycetes</taxon>
        <taxon>Micrococcales</taxon>
        <taxon>Micrococcaceae</taxon>
        <taxon>Crystallibacter</taxon>
    </lineage>
</organism>
<dbReference type="SMART" id="SM00226">
    <property type="entry name" value="LMWPc"/>
    <property type="match status" value="1"/>
</dbReference>
<evidence type="ECO:0000313" key="4">
    <source>
        <dbReference type="Proteomes" id="UP000181917"/>
    </source>
</evidence>